<comment type="caution">
    <text evidence="2">The sequence shown here is derived from an EMBL/GenBank/DDBJ whole genome shotgun (WGS) entry which is preliminary data.</text>
</comment>
<evidence type="ECO:0000256" key="1">
    <source>
        <dbReference type="SAM" id="MobiDB-lite"/>
    </source>
</evidence>
<accession>A0A8X6QWL6</accession>
<dbReference type="AlphaFoldDB" id="A0A8X6QWL6"/>
<keyword evidence="3" id="KW-1185">Reference proteome</keyword>
<evidence type="ECO:0000313" key="3">
    <source>
        <dbReference type="Proteomes" id="UP000887013"/>
    </source>
</evidence>
<proteinExistence type="predicted"/>
<dbReference type="EMBL" id="BMAW01083759">
    <property type="protein sequence ID" value="GFU35513.1"/>
    <property type="molecule type" value="Genomic_DNA"/>
</dbReference>
<feature type="region of interest" description="Disordered" evidence="1">
    <location>
        <begin position="31"/>
        <end position="107"/>
    </location>
</feature>
<feature type="compositionally biased region" description="Basic residues" evidence="1">
    <location>
        <begin position="31"/>
        <end position="43"/>
    </location>
</feature>
<organism evidence="2 3">
    <name type="scientific">Nephila pilipes</name>
    <name type="common">Giant wood spider</name>
    <name type="synonym">Nephila maculata</name>
    <dbReference type="NCBI Taxonomy" id="299642"/>
    <lineage>
        <taxon>Eukaryota</taxon>
        <taxon>Metazoa</taxon>
        <taxon>Ecdysozoa</taxon>
        <taxon>Arthropoda</taxon>
        <taxon>Chelicerata</taxon>
        <taxon>Arachnida</taxon>
        <taxon>Araneae</taxon>
        <taxon>Araneomorphae</taxon>
        <taxon>Entelegynae</taxon>
        <taxon>Araneoidea</taxon>
        <taxon>Nephilidae</taxon>
        <taxon>Nephila</taxon>
    </lineage>
</organism>
<sequence>MSKLLYESHHLLCYFHSSTFLIVTSYTKIWKSSRRNTKGRHGNKFSSFELPTPAKRTRRKEPSNQSMFQRKESEKNDKAEPSVPKSERKRERRNRKNVERFSNNLSA</sequence>
<dbReference type="Proteomes" id="UP000887013">
    <property type="component" value="Unassembled WGS sequence"/>
</dbReference>
<name>A0A8X6QWL6_NEPPI</name>
<gene>
    <name evidence="2" type="ORF">NPIL_407931</name>
</gene>
<reference evidence="2" key="1">
    <citation type="submission" date="2020-08" db="EMBL/GenBank/DDBJ databases">
        <title>Multicomponent nature underlies the extraordinary mechanical properties of spider dragline silk.</title>
        <authorList>
            <person name="Kono N."/>
            <person name="Nakamura H."/>
            <person name="Mori M."/>
            <person name="Yoshida Y."/>
            <person name="Ohtoshi R."/>
            <person name="Malay A.D."/>
            <person name="Moran D.A.P."/>
            <person name="Tomita M."/>
            <person name="Numata K."/>
            <person name="Arakawa K."/>
        </authorList>
    </citation>
    <scope>NUCLEOTIDE SEQUENCE</scope>
</reference>
<evidence type="ECO:0000313" key="2">
    <source>
        <dbReference type="EMBL" id="GFU35513.1"/>
    </source>
</evidence>
<protein>
    <submittedName>
        <fullName evidence="2">Uncharacterized protein</fullName>
    </submittedName>
</protein>
<feature type="compositionally biased region" description="Basic and acidic residues" evidence="1">
    <location>
        <begin position="69"/>
        <end position="89"/>
    </location>
</feature>